<dbReference type="InterPro" id="IPR058625">
    <property type="entry name" value="MdtA-like_BSH"/>
</dbReference>
<evidence type="ECO:0000256" key="3">
    <source>
        <dbReference type="ARBA" id="ARBA00022448"/>
    </source>
</evidence>
<evidence type="ECO:0000313" key="9">
    <source>
        <dbReference type="Proteomes" id="UP001157186"/>
    </source>
</evidence>
<feature type="domain" description="Multidrug resistance protein MdtA-like barrel-sandwich hybrid" evidence="5">
    <location>
        <begin position="63"/>
        <end position="201"/>
    </location>
</feature>
<accession>A0ABQ6GWD4</accession>
<feature type="domain" description="Multidrug resistance protein MdtA-like C-terminal permuted SH3" evidence="7">
    <location>
        <begin position="317"/>
        <end position="359"/>
    </location>
</feature>
<gene>
    <name evidence="8" type="ORF">tinsulaeT_35120</name>
</gene>
<dbReference type="Gene3D" id="2.40.30.170">
    <property type="match status" value="1"/>
</dbReference>
<protein>
    <submittedName>
        <fullName evidence="8">Macrolide transporter subunit MacA</fullName>
    </submittedName>
</protein>
<proteinExistence type="inferred from homology"/>
<feature type="coiled-coil region" evidence="4">
    <location>
        <begin position="121"/>
        <end position="161"/>
    </location>
</feature>
<dbReference type="Gene3D" id="1.10.287.470">
    <property type="entry name" value="Helix hairpin bin"/>
    <property type="match status" value="1"/>
</dbReference>
<evidence type="ECO:0000259" key="5">
    <source>
        <dbReference type="Pfam" id="PF25917"/>
    </source>
</evidence>
<dbReference type="InterPro" id="IPR006143">
    <property type="entry name" value="RND_pump_MFP"/>
</dbReference>
<dbReference type="Proteomes" id="UP001157186">
    <property type="component" value="Unassembled WGS sequence"/>
</dbReference>
<dbReference type="PANTHER" id="PTHR30469">
    <property type="entry name" value="MULTIDRUG RESISTANCE PROTEIN MDTA"/>
    <property type="match status" value="1"/>
</dbReference>
<name>A0ABQ6GWD4_9GAMM</name>
<evidence type="ECO:0000256" key="2">
    <source>
        <dbReference type="ARBA" id="ARBA00009477"/>
    </source>
</evidence>
<sequence>MWKWLRWLLLALLLMALYLWLSQDKTIKIKVVHASHGTVEQTIANTRAGTVTACQRAKMSLPIGGQIEKILVKEGQHVKQGQLLLSLWAKDKQTKKQQLLALVRASQGHKNQACILSEKAQKDAKRQVSLLQQKLTSEENLEQAQAQADAAHANCLALTAEVQANQAAVKNIDAYLEQNYLTAPFDGIIAEITGEIGEYTTPSPPGVATPPAVDILTDDCHYISAPIDEVDAADLAIGRPVKITLDAFRGQTFAGTLKRIAPYIQDYEKQARTVTVEVAIDNHQSPHFLAGYSADIEVILATKEDVLRLPSDLIINNEHVLVVNQDNIIERQPIKTGISNWQFTEIVQGLSTKDKVVASIGLTGVTTGAKVAIETQQTTGN</sequence>
<keyword evidence="9" id="KW-1185">Reference proteome</keyword>
<evidence type="ECO:0000256" key="4">
    <source>
        <dbReference type="SAM" id="Coils"/>
    </source>
</evidence>
<keyword evidence="4" id="KW-0175">Coiled coil</keyword>
<evidence type="ECO:0000259" key="7">
    <source>
        <dbReference type="Pfam" id="PF25967"/>
    </source>
</evidence>
<reference evidence="8 9" key="1">
    <citation type="submission" date="2023-03" db="EMBL/GenBank/DDBJ databases">
        <title>Draft genome sequence of Thalassotalea insulae KCTC 62186T.</title>
        <authorList>
            <person name="Sawabe T."/>
        </authorList>
    </citation>
    <scope>NUCLEOTIDE SEQUENCE [LARGE SCALE GENOMIC DNA]</scope>
    <source>
        <strain evidence="8 9">KCTC 62186</strain>
    </source>
</reference>
<dbReference type="Gene3D" id="2.40.420.20">
    <property type="match status" value="1"/>
</dbReference>
<comment type="subcellular location">
    <subcellularLocation>
        <location evidence="1">Cell envelope</location>
    </subcellularLocation>
</comment>
<evidence type="ECO:0000256" key="1">
    <source>
        <dbReference type="ARBA" id="ARBA00004196"/>
    </source>
</evidence>
<dbReference type="SUPFAM" id="SSF111369">
    <property type="entry name" value="HlyD-like secretion proteins"/>
    <property type="match status" value="1"/>
</dbReference>
<dbReference type="EMBL" id="BSST01000001">
    <property type="protein sequence ID" value="GLX80172.1"/>
    <property type="molecule type" value="Genomic_DNA"/>
</dbReference>
<organism evidence="8 9">
    <name type="scientific">Thalassotalea insulae</name>
    <dbReference type="NCBI Taxonomy" id="2056778"/>
    <lineage>
        <taxon>Bacteria</taxon>
        <taxon>Pseudomonadati</taxon>
        <taxon>Pseudomonadota</taxon>
        <taxon>Gammaproteobacteria</taxon>
        <taxon>Alteromonadales</taxon>
        <taxon>Colwelliaceae</taxon>
        <taxon>Thalassotalea</taxon>
    </lineage>
</organism>
<dbReference type="Pfam" id="PF25954">
    <property type="entry name" value="Beta-barrel_RND_2"/>
    <property type="match status" value="1"/>
</dbReference>
<dbReference type="PANTHER" id="PTHR30469:SF15">
    <property type="entry name" value="HLYD FAMILY OF SECRETION PROTEINS"/>
    <property type="match status" value="1"/>
</dbReference>
<dbReference type="Pfam" id="PF25967">
    <property type="entry name" value="RND-MFP_C"/>
    <property type="match status" value="1"/>
</dbReference>
<comment type="similarity">
    <text evidence="2">Belongs to the membrane fusion protein (MFP) (TC 8.A.1) family.</text>
</comment>
<dbReference type="InterPro" id="IPR058792">
    <property type="entry name" value="Beta-barrel_RND_2"/>
</dbReference>
<dbReference type="NCBIfam" id="TIGR01730">
    <property type="entry name" value="RND_mfp"/>
    <property type="match status" value="1"/>
</dbReference>
<dbReference type="Gene3D" id="2.40.50.100">
    <property type="match status" value="1"/>
</dbReference>
<feature type="domain" description="CusB-like beta-barrel" evidence="6">
    <location>
        <begin position="224"/>
        <end position="285"/>
    </location>
</feature>
<evidence type="ECO:0000259" key="6">
    <source>
        <dbReference type="Pfam" id="PF25954"/>
    </source>
</evidence>
<dbReference type="InterPro" id="IPR058627">
    <property type="entry name" value="MdtA-like_C"/>
</dbReference>
<dbReference type="RefSeq" id="WP_284246137.1">
    <property type="nucleotide sequence ID" value="NZ_BSST01000001.1"/>
</dbReference>
<keyword evidence="3" id="KW-0813">Transport</keyword>
<dbReference type="Pfam" id="PF25917">
    <property type="entry name" value="BSH_RND"/>
    <property type="match status" value="1"/>
</dbReference>
<evidence type="ECO:0000313" key="8">
    <source>
        <dbReference type="EMBL" id="GLX80172.1"/>
    </source>
</evidence>
<comment type="caution">
    <text evidence="8">The sequence shown here is derived from an EMBL/GenBank/DDBJ whole genome shotgun (WGS) entry which is preliminary data.</text>
</comment>